<feature type="domain" description="Sarcoglycan alpha/epsilon N-terminal" evidence="5">
    <location>
        <begin position="396"/>
        <end position="434"/>
    </location>
</feature>
<keyword evidence="4" id="KW-1133">Transmembrane helix</keyword>
<evidence type="ECO:0000256" key="2">
    <source>
        <dbReference type="ARBA" id="ARBA00022737"/>
    </source>
</evidence>
<keyword evidence="4" id="KW-0472">Membrane</keyword>
<dbReference type="SMART" id="SM00320">
    <property type="entry name" value="WD40"/>
    <property type="match status" value="5"/>
</dbReference>
<evidence type="ECO:0000256" key="4">
    <source>
        <dbReference type="SAM" id="Phobius"/>
    </source>
</evidence>
<feature type="transmembrane region" description="Helical" evidence="4">
    <location>
        <begin position="589"/>
        <end position="614"/>
    </location>
</feature>
<evidence type="ECO:0000259" key="5">
    <source>
        <dbReference type="Pfam" id="PF05510"/>
    </source>
</evidence>
<dbReference type="PRINTS" id="PR00320">
    <property type="entry name" value="GPROTEINBRPT"/>
</dbReference>
<proteinExistence type="predicted"/>
<name>A0A085LQT7_9BILA</name>
<dbReference type="Pfam" id="PF05510">
    <property type="entry name" value="Sarcoglycan_2"/>
    <property type="match status" value="1"/>
</dbReference>
<dbReference type="PROSITE" id="PS50082">
    <property type="entry name" value="WD_REPEATS_2"/>
    <property type="match status" value="2"/>
</dbReference>
<keyword evidence="7" id="KW-1185">Reference proteome</keyword>
<dbReference type="InterPro" id="IPR036322">
    <property type="entry name" value="WD40_repeat_dom_sf"/>
</dbReference>
<dbReference type="PANTHER" id="PTHR10971">
    <property type="entry name" value="MRNA EXPORT FACTOR AND BUB3"/>
    <property type="match status" value="1"/>
</dbReference>
<evidence type="ECO:0000313" key="6">
    <source>
        <dbReference type="EMBL" id="KFD47333.1"/>
    </source>
</evidence>
<accession>A0A085LQT7</accession>
<dbReference type="Gene3D" id="2.130.10.10">
    <property type="entry name" value="YVTN repeat-like/Quinoprotein amine dehydrogenase"/>
    <property type="match status" value="1"/>
</dbReference>
<feature type="repeat" description="WD" evidence="3">
    <location>
        <begin position="250"/>
        <end position="275"/>
    </location>
</feature>
<keyword evidence="2" id="KW-0677">Repeat</keyword>
<dbReference type="EMBL" id="KL363331">
    <property type="protein sequence ID" value="KFD47333.1"/>
    <property type="molecule type" value="Genomic_DNA"/>
</dbReference>
<dbReference type="InterPro" id="IPR048346">
    <property type="entry name" value="Sarcoglycan_N"/>
</dbReference>
<dbReference type="InterPro" id="IPR020472">
    <property type="entry name" value="WD40_PAC1"/>
</dbReference>
<evidence type="ECO:0000256" key="1">
    <source>
        <dbReference type="ARBA" id="ARBA00022574"/>
    </source>
</evidence>
<organism evidence="6 7">
    <name type="scientific">Trichuris suis</name>
    <name type="common">pig whipworm</name>
    <dbReference type="NCBI Taxonomy" id="68888"/>
    <lineage>
        <taxon>Eukaryota</taxon>
        <taxon>Metazoa</taxon>
        <taxon>Ecdysozoa</taxon>
        <taxon>Nematoda</taxon>
        <taxon>Enoplea</taxon>
        <taxon>Dorylaimia</taxon>
        <taxon>Trichinellida</taxon>
        <taxon>Trichuridae</taxon>
        <taxon>Trichuris</taxon>
    </lineage>
</organism>
<dbReference type="SUPFAM" id="SSF50978">
    <property type="entry name" value="WD40 repeat-like"/>
    <property type="match status" value="1"/>
</dbReference>
<keyword evidence="4" id="KW-0812">Transmembrane</keyword>
<dbReference type="InterPro" id="IPR001680">
    <property type="entry name" value="WD40_rpt"/>
</dbReference>
<sequence length="767" mass="87163">MAAEPHIVAAPNEHLLNNAPSDGVTAVHFSPESEKFLLASSWDSCVRLYELSGSSANFVRTSFMHEAPVLDCIFTDGGHCCSAGSDTFVKYFDLEIGFETILGAHEGPVRCLSNFPSVGLMASGSWDQTVKLWDPRAGRCVGCYNQPQRVYSMDACGDRLIVATAERKIWVWDLRSMDAGPEQQRESPLKFQTRCLRSFPNELGFAVSSIEGRVAVEFLDPDYEVQKQRYVFKCHRSKNPETGQEVVYPVLCIAFHPVHGTFATGGSDGMVNIWDPFNKKRLSQFHRYPTSVISMEFSRDGTYLAIACSYQFECPEKPPNPFPIDSIYVRLDSVFFFRPMFCCGFKFGLYAWCIANYFWLVTTLQEITAHLRLTKNRFFYHAIPAGEFFRVTPPAPIRYTASLDGYPDLPSWIDITSSPKTHDAYLFGNPNKVSSIDILAAVVEAFPSRTGSSTIFRIQVANLTSGKARVFGNSLGVLVTVAPQDRFTPRVSVLGKDLLSNPTACKRNVILRWDAIFAPRFKVDWCRFRLWSFATTDVNRSQTVIHSANVGQEDEMFLAKKNDSLSYEWVPQFRRFSLHNFARSYFRDWVVFGIIPGAILLFIILVLSSVLFGCREGQHWRDYKTPRIQLMEYVSLRRSQRRLRQLTLRRLSSEMVDPSALYAKPVGKQTVQEAAMLNGGSCDLYYEDVKQSWSPPLRDKLQQRRSFSMERCTLQGQDSTLRFCFKFMAVPSEGVFSAIGTDGSKLKKRYCHETLAELSLPHFDIWH</sequence>
<gene>
    <name evidence="6" type="ORF">M513_11791</name>
</gene>
<dbReference type="Proteomes" id="UP000030764">
    <property type="component" value="Unassembled WGS sequence"/>
</dbReference>
<keyword evidence="1 3" id="KW-0853">WD repeat</keyword>
<evidence type="ECO:0000256" key="3">
    <source>
        <dbReference type="PROSITE-ProRule" id="PRU00221"/>
    </source>
</evidence>
<protein>
    <recommendedName>
        <fullName evidence="5">Sarcoglycan alpha/epsilon N-terminal domain-containing protein</fullName>
    </recommendedName>
</protein>
<dbReference type="PROSITE" id="PS50294">
    <property type="entry name" value="WD_REPEATS_REGION"/>
    <property type="match status" value="1"/>
</dbReference>
<reference evidence="6 7" key="1">
    <citation type="journal article" date="2014" name="Nat. Genet.">
        <title>Genome and transcriptome of the porcine whipworm Trichuris suis.</title>
        <authorList>
            <person name="Jex A.R."/>
            <person name="Nejsum P."/>
            <person name="Schwarz E.M."/>
            <person name="Hu L."/>
            <person name="Young N.D."/>
            <person name="Hall R.S."/>
            <person name="Korhonen P.K."/>
            <person name="Liao S."/>
            <person name="Thamsborg S."/>
            <person name="Xia J."/>
            <person name="Xu P."/>
            <person name="Wang S."/>
            <person name="Scheerlinck J.P."/>
            <person name="Hofmann A."/>
            <person name="Sternberg P.W."/>
            <person name="Wang J."/>
            <person name="Gasser R.B."/>
        </authorList>
    </citation>
    <scope>NUCLEOTIDE SEQUENCE [LARGE SCALE GENOMIC DNA]</scope>
    <source>
        <strain evidence="6">DCEP-RM93M</strain>
    </source>
</reference>
<dbReference type="Pfam" id="PF00400">
    <property type="entry name" value="WD40"/>
    <property type="match status" value="3"/>
</dbReference>
<feature type="repeat" description="WD" evidence="3">
    <location>
        <begin position="102"/>
        <end position="143"/>
    </location>
</feature>
<dbReference type="AlphaFoldDB" id="A0A085LQT7"/>
<dbReference type="InterPro" id="IPR015943">
    <property type="entry name" value="WD40/YVTN_repeat-like_dom_sf"/>
</dbReference>
<evidence type="ECO:0000313" key="7">
    <source>
        <dbReference type="Proteomes" id="UP000030764"/>
    </source>
</evidence>